<feature type="binding site" evidence="11">
    <location>
        <position position="14"/>
    </location>
    <ligand>
        <name>ATP</name>
        <dbReference type="ChEBI" id="CHEBI:30616"/>
    </ligand>
</feature>
<evidence type="ECO:0000259" key="14">
    <source>
        <dbReference type="Pfam" id="PF02782"/>
    </source>
</evidence>
<keyword evidence="6 11" id="KW-0319">Glycerol metabolism</keyword>
<feature type="binding site" evidence="11">
    <location>
        <position position="134"/>
    </location>
    <ligand>
        <name>glycerol</name>
        <dbReference type="ChEBI" id="CHEBI:17754"/>
    </ligand>
</feature>
<feature type="binding site" evidence="11">
    <location>
        <position position="82"/>
    </location>
    <ligand>
        <name>glycerol</name>
        <dbReference type="ChEBI" id="CHEBI:17754"/>
    </ligand>
</feature>
<gene>
    <name evidence="11 15" type="primary">glpK</name>
    <name evidence="15" type="ORF">CNLFYP112_01473</name>
</gene>
<dbReference type="FunFam" id="3.30.420.40:FF:000008">
    <property type="entry name" value="Glycerol kinase"/>
    <property type="match status" value="1"/>
</dbReference>
<feature type="binding site" evidence="11">
    <location>
        <position position="83"/>
    </location>
    <ligand>
        <name>glycerol</name>
        <dbReference type="ChEBI" id="CHEBI:17754"/>
    </ligand>
</feature>
<evidence type="ECO:0000256" key="1">
    <source>
        <dbReference type="ARBA" id="ARBA00005190"/>
    </source>
</evidence>
<dbReference type="GO" id="GO:0005524">
    <property type="term" value="F:ATP binding"/>
    <property type="evidence" value="ECO:0007669"/>
    <property type="project" value="UniProtKB-UniRule"/>
</dbReference>
<dbReference type="InterPro" id="IPR005999">
    <property type="entry name" value="Glycerol_kin"/>
</dbReference>
<dbReference type="PANTHER" id="PTHR10196">
    <property type="entry name" value="SUGAR KINASE"/>
    <property type="match status" value="1"/>
</dbReference>
<evidence type="ECO:0000256" key="10">
    <source>
        <dbReference type="ARBA" id="ARBA00063665"/>
    </source>
</evidence>
<comment type="catalytic activity">
    <reaction evidence="8 11">
        <text>glycerol + ATP = sn-glycerol 3-phosphate + ADP + H(+)</text>
        <dbReference type="Rhea" id="RHEA:21644"/>
        <dbReference type="ChEBI" id="CHEBI:15378"/>
        <dbReference type="ChEBI" id="CHEBI:17754"/>
        <dbReference type="ChEBI" id="CHEBI:30616"/>
        <dbReference type="ChEBI" id="CHEBI:57597"/>
        <dbReference type="ChEBI" id="CHEBI:456216"/>
        <dbReference type="EC" id="2.7.1.30"/>
    </reaction>
</comment>
<evidence type="ECO:0000256" key="5">
    <source>
        <dbReference type="ARBA" id="ARBA00022777"/>
    </source>
</evidence>
<evidence type="ECO:0000256" key="6">
    <source>
        <dbReference type="ARBA" id="ARBA00022798"/>
    </source>
</evidence>
<name>A0A6N2STL7_9FIRM</name>
<feature type="binding site" evidence="11">
    <location>
        <position position="12"/>
    </location>
    <ligand>
        <name>sn-glycerol 3-phosphate</name>
        <dbReference type="ChEBI" id="CHEBI:57597"/>
    </ligand>
</feature>
<feature type="binding site" evidence="11">
    <location>
        <position position="308"/>
    </location>
    <ligand>
        <name>ADP</name>
        <dbReference type="ChEBI" id="CHEBI:456216"/>
    </ligand>
</feature>
<feature type="binding site" evidence="11">
    <location>
        <position position="13"/>
    </location>
    <ligand>
        <name>ATP</name>
        <dbReference type="ChEBI" id="CHEBI:30616"/>
    </ligand>
</feature>
<dbReference type="FunFam" id="3.30.420.40:FF:000007">
    <property type="entry name" value="Glycerol kinase"/>
    <property type="match status" value="1"/>
</dbReference>
<comment type="subunit">
    <text evidence="10 11">Homotetramer and homodimer (in equilibrium).</text>
</comment>
<evidence type="ECO:0000313" key="15">
    <source>
        <dbReference type="EMBL" id="VYS96476.1"/>
    </source>
</evidence>
<evidence type="ECO:0000256" key="3">
    <source>
        <dbReference type="ARBA" id="ARBA00022679"/>
    </source>
</evidence>
<proteinExistence type="inferred from homology"/>
<comment type="pathway">
    <text evidence="1 11">Polyol metabolism; glycerol degradation via glycerol kinase pathway; sn-glycerol 3-phosphate from glycerol: step 1/1.</text>
</comment>
<feature type="binding site" evidence="11">
    <location>
        <position position="244"/>
    </location>
    <ligand>
        <name>glycerol</name>
        <dbReference type="ChEBI" id="CHEBI:17754"/>
    </ligand>
</feature>
<dbReference type="GO" id="GO:0004370">
    <property type="term" value="F:glycerol kinase activity"/>
    <property type="evidence" value="ECO:0007669"/>
    <property type="project" value="UniProtKB-UniRule"/>
</dbReference>
<evidence type="ECO:0000256" key="2">
    <source>
        <dbReference type="ARBA" id="ARBA00009156"/>
    </source>
</evidence>
<dbReference type="InterPro" id="IPR000577">
    <property type="entry name" value="Carb_kinase_FGGY"/>
</dbReference>
<evidence type="ECO:0000256" key="4">
    <source>
        <dbReference type="ARBA" id="ARBA00022741"/>
    </source>
</evidence>
<protein>
    <recommendedName>
        <fullName evidence="11">Glycerol kinase</fullName>
        <ecNumber evidence="11">2.7.1.30</ecNumber>
    </recommendedName>
    <alternativeName>
        <fullName evidence="11">ATP:glycerol 3-phosphotransferase</fullName>
    </alternativeName>
    <alternativeName>
        <fullName evidence="11">Glycerokinase</fullName>
        <shortName evidence="11">GK</shortName>
    </alternativeName>
</protein>
<dbReference type="NCBIfam" id="NF000756">
    <property type="entry name" value="PRK00047.1"/>
    <property type="match status" value="1"/>
</dbReference>
<dbReference type="SUPFAM" id="SSF53067">
    <property type="entry name" value="Actin-like ATPase domain"/>
    <property type="match status" value="2"/>
</dbReference>
<sequence length="498" mass="54664">MAKYVMALDAGTTSNRCILFNEKGEMCSVAQREFTQYFPQPGWVEHDADEIWASQLGVAVEAMNMIGATAEEIAAIGITNQRETAIVWDKNTGEPVYHAIVWQCRRTSEYCDSLKEKGLTEKFREKTGLVIDAYFSATKVKWILDNVPGARERAEKGELLFGTVETWLIWKLTKGAVHVTDYSNASRTMLFNINTLEWDDEILAELDIPKSMLPEAKPSSCIYGEADPSFLGGPIPIAGAAGDQQAALFGQTCFTAGEAKNTYGTGCFLLMNTGEKPVFSKNGLVTTIAWGLDGKVNYALEGSIFVAGAAVQWLRDEMRIIDSSPDSEYMAKKVKDTNGCYVVPAFTGLGAPHWDQYARGTIVGITRGVNKYHIIRATLESLAYQVNDVLDAMKADSGISLAALKVDGGASANDFLMQTQADIIDAPVNRPQCVETTAMGAAYLAGLAVGYWANKEDVIKNWAIDKTFKPSITEEDRMARIKGWNKAVKYAYGWAKED</sequence>
<dbReference type="Gene3D" id="3.30.420.40">
    <property type="match status" value="2"/>
</dbReference>
<comment type="function">
    <text evidence="9 11">Key enzyme in the regulation of glycerol uptake and metabolism. Catalyzes the phosphorylation of glycerol to yield sn-glycerol 3-phosphate.</text>
</comment>
<comment type="similarity">
    <text evidence="2 11 12">Belongs to the FGGY kinase family.</text>
</comment>
<feature type="binding site" evidence="11">
    <location>
        <position position="243"/>
    </location>
    <ligand>
        <name>glycerol</name>
        <dbReference type="ChEBI" id="CHEBI:17754"/>
    </ligand>
</feature>
<dbReference type="InterPro" id="IPR043129">
    <property type="entry name" value="ATPase_NBD"/>
</dbReference>
<feature type="binding site" evidence="11">
    <location>
        <position position="243"/>
    </location>
    <ligand>
        <name>sn-glycerol 3-phosphate</name>
        <dbReference type="ChEBI" id="CHEBI:57597"/>
    </ligand>
</feature>
<dbReference type="InterPro" id="IPR018485">
    <property type="entry name" value="FGGY_C"/>
</dbReference>
<evidence type="ECO:0000256" key="12">
    <source>
        <dbReference type="RuleBase" id="RU003733"/>
    </source>
</evidence>
<accession>A0A6N2STL7</accession>
<feature type="domain" description="Carbohydrate kinase FGGY C-terminal" evidence="14">
    <location>
        <begin position="260"/>
        <end position="448"/>
    </location>
</feature>
<evidence type="ECO:0000259" key="13">
    <source>
        <dbReference type="Pfam" id="PF00370"/>
    </source>
</evidence>
<dbReference type="UniPathway" id="UPA00618">
    <property type="reaction ID" value="UER00672"/>
</dbReference>
<organism evidence="15">
    <name type="scientific">[Clostridium] nexile</name>
    <dbReference type="NCBI Taxonomy" id="29361"/>
    <lineage>
        <taxon>Bacteria</taxon>
        <taxon>Bacillati</taxon>
        <taxon>Bacillota</taxon>
        <taxon>Clostridia</taxon>
        <taxon>Lachnospirales</taxon>
        <taxon>Lachnospiraceae</taxon>
        <taxon>Tyzzerella</taxon>
    </lineage>
</organism>
<dbReference type="PROSITE" id="PS00445">
    <property type="entry name" value="FGGY_KINASES_2"/>
    <property type="match status" value="1"/>
</dbReference>
<dbReference type="Pfam" id="PF02782">
    <property type="entry name" value="FGGY_C"/>
    <property type="match status" value="1"/>
</dbReference>
<dbReference type="InterPro" id="IPR018484">
    <property type="entry name" value="FGGY_N"/>
</dbReference>
<feature type="binding site" evidence="11">
    <location>
        <position position="265"/>
    </location>
    <ligand>
        <name>ADP</name>
        <dbReference type="ChEBI" id="CHEBI:456216"/>
    </ligand>
</feature>
<evidence type="ECO:0000256" key="8">
    <source>
        <dbReference type="ARBA" id="ARBA00052101"/>
    </source>
</evidence>
<feature type="binding site" evidence="11">
    <location>
        <position position="12"/>
    </location>
    <ligand>
        <name>ADP</name>
        <dbReference type="ChEBI" id="CHEBI:456216"/>
    </ligand>
</feature>
<feature type="binding site" evidence="11">
    <location>
        <position position="413"/>
    </location>
    <ligand>
        <name>ADP</name>
        <dbReference type="ChEBI" id="CHEBI:456216"/>
    </ligand>
</feature>
<keyword evidence="5 11" id="KW-0418">Kinase</keyword>
<dbReference type="PIRSF" id="PIRSF000538">
    <property type="entry name" value="GlpK"/>
    <property type="match status" value="1"/>
</dbReference>
<keyword evidence="4 11" id="KW-0547">Nucleotide-binding</keyword>
<dbReference type="GO" id="GO:0005829">
    <property type="term" value="C:cytosol"/>
    <property type="evidence" value="ECO:0007669"/>
    <property type="project" value="UniProtKB-ARBA"/>
</dbReference>
<dbReference type="AlphaFoldDB" id="A0A6N2STL7"/>
<dbReference type="EMBL" id="CACRTG010000008">
    <property type="protein sequence ID" value="VYS96476.1"/>
    <property type="molecule type" value="Genomic_DNA"/>
</dbReference>
<comment type="activity regulation">
    <text evidence="11">Activated by phosphorylation and inhibited by fructose 1,6-bisphosphate (FBP).</text>
</comment>
<dbReference type="Pfam" id="PF00370">
    <property type="entry name" value="FGGY_N"/>
    <property type="match status" value="1"/>
</dbReference>
<dbReference type="NCBIfam" id="TIGR01311">
    <property type="entry name" value="glycerol_kin"/>
    <property type="match status" value="1"/>
</dbReference>
<dbReference type="CDD" id="cd07769">
    <property type="entry name" value="ASKHA_NBD_FGGY_GK"/>
    <property type="match status" value="1"/>
</dbReference>
<feature type="binding site" evidence="11">
    <location>
        <position position="83"/>
    </location>
    <ligand>
        <name>sn-glycerol 3-phosphate</name>
        <dbReference type="ChEBI" id="CHEBI:57597"/>
    </ligand>
</feature>
<evidence type="ECO:0000256" key="9">
    <source>
        <dbReference type="ARBA" id="ARBA00054633"/>
    </source>
</evidence>
<evidence type="ECO:0000256" key="11">
    <source>
        <dbReference type="HAMAP-Rule" id="MF_00186"/>
    </source>
</evidence>
<keyword evidence="3 11" id="KW-0808">Transferase</keyword>
<feature type="binding site" evidence="11">
    <location>
        <position position="265"/>
    </location>
    <ligand>
        <name>ATP</name>
        <dbReference type="ChEBI" id="CHEBI:30616"/>
    </ligand>
</feature>
<dbReference type="GO" id="GO:0019563">
    <property type="term" value="P:glycerol catabolic process"/>
    <property type="evidence" value="ECO:0007669"/>
    <property type="project" value="UniProtKB-UniRule"/>
</dbReference>
<feature type="binding site" evidence="11">
    <location>
        <position position="409"/>
    </location>
    <ligand>
        <name>ADP</name>
        <dbReference type="ChEBI" id="CHEBI:456216"/>
    </ligand>
</feature>
<evidence type="ECO:0000256" key="7">
    <source>
        <dbReference type="ARBA" id="ARBA00022840"/>
    </source>
</evidence>
<reference evidence="15" key="1">
    <citation type="submission" date="2019-11" db="EMBL/GenBank/DDBJ databases">
        <authorList>
            <person name="Feng L."/>
        </authorList>
    </citation>
    <scope>NUCLEOTIDE SEQUENCE</scope>
    <source>
        <strain evidence="15">CnexileLFYP112</strain>
    </source>
</reference>
<feature type="binding site" evidence="11">
    <location>
        <position position="312"/>
    </location>
    <ligand>
        <name>ATP</name>
        <dbReference type="ChEBI" id="CHEBI:30616"/>
    </ligand>
</feature>
<feature type="binding site" evidence="11">
    <location>
        <position position="134"/>
    </location>
    <ligand>
        <name>sn-glycerol 3-phosphate</name>
        <dbReference type="ChEBI" id="CHEBI:57597"/>
    </ligand>
</feature>
<feature type="binding site" evidence="11">
    <location>
        <position position="409"/>
    </location>
    <ligand>
        <name>ATP</name>
        <dbReference type="ChEBI" id="CHEBI:30616"/>
    </ligand>
</feature>
<dbReference type="GO" id="GO:0006072">
    <property type="term" value="P:glycerol-3-phosphate metabolic process"/>
    <property type="evidence" value="ECO:0007669"/>
    <property type="project" value="InterPro"/>
</dbReference>
<feature type="binding site" evidence="11">
    <location>
        <position position="12"/>
    </location>
    <ligand>
        <name>ATP</name>
        <dbReference type="ChEBI" id="CHEBI:30616"/>
    </ligand>
</feature>
<feature type="binding site" evidence="11">
    <location>
        <position position="82"/>
    </location>
    <ligand>
        <name>sn-glycerol 3-phosphate</name>
        <dbReference type="ChEBI" id="CHEBI:57597"/>
    </ligand>
</feature>
<feature type="domain" description="Carbohydrate kinase FGGY N-terminal" evidence="13">
    <location>
        <begin position="4"/>
        <end position="250"/>
    </location>
</feature>
<dbReference type="PROSITE" id="PS00933">
    <property type="entry name" value="FGGY_KINASES_1"/>
    <property type="match status" value="1"/>
</dbReference>
<dbReference type="HAMAP" id="MF_00186">
    <property type="entry name" value="Glycerol_kin"/>
    <property type="match status" value="1"/>
</dbReference>
<feature type="binding site" evidence="11">
    <location>
        <position position="16"/>
    </location>
    <ligand>
        <name>ADP</name>
        <dbReference type="ChEBI" id="CHEBI:456216"/>
    </ligand>
</feature>
<dbReference type="PANTHER" id="PTHR10196:SF69">
    <property type="entry name" value="GLYCEROL KINASE"/>
    <property type="match status" value="1"/>
</dbReference>
<dbReference type="EC" id="2.7.1.30" evidence="11"/>
<feature type="binding site" evidence="11">
    <location>
        <position position="308"/>
    </location>
    <ligand>
        <name>ATP</name>
        <dbReference type="ChEBI" id="CHEBI:30616"/>
    </ligand>
</feature>
<dbReference type="InterPro" id="IPR018483">
    <property type="entry name" value="Carb_kinase_FGGY_CS"/>
</dbReference>
<keyword evidence="7 11" id="KW-0067">ATP-binding</keyword>